<dbReference type="OrthoDB" id="194358at2759"/>
<organism evidence="5 6">
    <name type="scientific">Hermanssonia centrifuga</name>
    <dbReference type="NCBI Taxonomy" id="98765"/>
    <lineage>
        <taxon>Eukaryota</taxon>
        <taxon>Fungi</taxon>
        <taxon>Dikarya</taxon>
        <taxon>Basidiomycota</taxon>
        <taxon>Agaricomycotina</taxon>
        <taxon>Agaricomycetes</taxon>
        <taxon>Polyporales</taxon>
        <taxon>Meruliaceae</taxon>
        <taxon>Hermanssonia</taxon>
    </lineage>
</organism>
<comment type="caution">
    <text evidence="5">The sequence shown here is derived from an EMBL/GenBank/DDBJ whole genome shotgun (WGS) entry which is preliminary data.</text>
</comment>
<dbReference type="SMART" id="SM00248">
    <property type="entry name" value="ANK"/>
    <property type="match status" value="3"/>
</dbReference>
<keyword evidence="6" id="KW-1185">Reference proteome</keyword>
<evidence type="ECO:0000313" key="6">
    <source>
        <dbReference type="Proteomes" id="UP000186601"/>
    </source>
</evidence>
<evidence type="ECO:0000256" key="4">
    <source>
        <dbReference type="SAM" id="MobiDB-lite"/>
    </source>
</evidence>
<dbReference type="EMBL" id="MLYV02001014">
    <property type="protein sequence ID" value="PSR74191.1"/>
    <property type="molecule type" value="Genomic_DNA"/>
</dbReference>
<gene>
    <name evidence="5" type="ORF">PHLCEN_2v10039</name>
</gene>
<feature type="compositionally biased region" description="Basic and acidic residues" evidence="4">
    <location>
        <begin position="225"/>
        <end position="238"/>
    </location>
</feature>
<keyword evidence="2 3" id="KW-0040">ANK repeat</keyword>
<dbReference type="InterPro" id="IPR002110">
    <property type="entry name" value="Ankyrin_rpt"/>
</dbReference>
<dbReference type="PANTHER" id="PTHR24171:SF9">
    <property type="entry name" value="ANKYRIN REPEAT DOMAIN-CONTAINING PROTEIN 39"/>
    <property type="match status" value="1"/>
</dbReference>
<accession>A0A2R6NP27</accession>
<proteinExistence type="predicted"/>
<dbReference type="InterPro" id="IPR036770">
    <property type="entry name" value="Ankyrin_rpt-contain_sf"/>
</dbReference>
<dbReference type="Pfam" id="PF13637">
    <property type="entry name" value="Ank_4"/>
    <property type="match status" value="1"/>
</dbReference>
<reference evidence="5 6" key="1">
    <citation type="submission" date="2018-02" db="EMBL/GenBank/DDBJ databases">
        <title>Genome sequence of the basidiomycete white-rot fungus Phlebia centrifuga.</title>
        <authorList>
            <person name="Granchi Z."/>
            <person name="Peng M."/>
            <person name="de Vries R.P."/>
            <person name="Hilden K."/>
            <person name="Makela M.R."/>
            <person name="Grigoriev I."/>
            <person name="Riley R."/>
        </authorList>
    </citation>
    <scope>NUCLEOTIDE SEQUENCE [LARGE SCALE GENOMIC DNA]</scope>
    <source>
        <strain evidence="5 6">FBCC195</strain>
    </source>
</reference>
<evidence type="ECO:0000313" key="5">
    <source>
        <dbReference type="EMBL" id="PSR74191.1"/>
    </source>
</evidence>
<protein>
    <submittedName>
        <fullName evidence="5">Uncharacterized protein</fullName>
    </submittedName>
</protein>
<dbReference type="STRING" id="98765.A0A2R6NP27"/>
<feature type="region of interest" description="Disordered" evidence="4">
    <location>
        <begin position="225"/>
        <end position="247"/>
    </location>
</feature>
<evidence type="ECO:0000256" key="3">
    <source>
        <dbReference type="PROSITE-ProRule" id="PRU00023"/>
    </source>
</evidence>
<sequence>MRYIIQEQCNRKLIPSGLDSRPTSSLQLHIAGPIFQVSIIDIMEDWFEDYGFTDVHRAVLCHRDNGASLRNILQHSPADINTPCRRELTPLEWGVSMFIPDVVEILSECGADVHKNHPLHRAAESGNLGAFKSLIRFGADINLQDHVGRTALHRVAYWGYPAVVEELVQSHGDNLRLDLLDHSGRTVFDEIEHGSAYYKAMRWSTRGHDRIFNLLSHLRTSRAITDPHRSGSDGDVDFRIPGTFPKD</sequence>
<keyword evidence="1" id="KW-0677">Repeat</keyword>
<dbReference type="PROSITE" id="PS50297">
    <property type="entry name" value="ANK_REP_REGION"/>
    <property type="match status" value="1"/>
</dbReference>
<dbReference type="PROSITE" id="PS50088">
    <property type="entry name" value="ANK_REPEAT"/>
    <property type="match status" value="1"/>
</dbReference>
<dbReference type="SUPFAM" id="SSF48403">
    <property type="entry name" value="Ankyrin repeat"/>
    <property type="match status" value="1"/>
</dbReference>
<dbReference type="Gene3D" id="1.25.40.20">
    <property type="entry name" value="Ankyrin repeat-containing domain"/>
    <property type="match status" value="1"/>
</dbReference>
<feature type="repeat" description="ANK" evidence="3">
    <location>
        <begin position="114"/>
        <end position="146"/>
    </location>
</feature>
<dbReference type="AlphaFoldDB" id="A0A2R6NP27"/>
<evidence type="ECO:0000256" key="2">
    <source>
        <dbReference type="ARBA" id="ARBA00023043"/>
    </source>
</evidence>
<dbReference type="PANTHER" id="PTHR24171">
    <property type="entry name" value="ANKYRIN REPEAT DOMAIN-CONTAINING PROTEIN 39-RELATED"/>
    <property type="match status" value="1"/>
</dbReference>
<dbReference type="Proteomes" id="UP000186601">
    <property type="component" value="Unassembled WGS sequence"/>
</dbReference>
<evidence type="ECO:0000256" key="1">
    <source>
        <dbReference type="ARBA" id="ARBA00022737"/>
    </source>
</evidence>
<name>A0A2R6NP27_9APHY</name>